<evidence type="ECO:0000313" key="4">
    <source>
        <dbReference type="EMBL" id="GAA2059413.1"/>
    </source>
</evidence>
<dbReference type="EMBL" id="BAAAQN010000075">
    <property type="protein sequence ID" value="GAA2059413.1"/>
    <property type="molecule type" value="Genomic_DNA"/>
</dbReference>
<keyword evidence="2" id="KW-0812">Transmembrane</keyword>
<feature type="domain" description="Protein-glutamine gamma-glutamyltransferase-like C-terminal" evidence="3">
    <location>
        <begin position="219"/>
        <end position="287"/>
    </location>
</feature>
<evidence type="ECO:0000256" key="1">
    <source>
        <dbReference type="SAM" id="MobiDB-lite"/>
    </source>
</evidence>
<reference evidence="4 5" key="1">
    <citation type="journal article" date="2019" name="Int. J. Syst. Evol. Microbiol.">
        <title>The Global Catalogue of Microorganisms (GCM) 10K type strain sequencing project: providing services to taxonomists for standard genome sequencing and annotation.</title>
        <authorList>
            <consortium name="The Broad Institute Genomics Platform"/>
            <consortium name="The Broad Institute Genome Sequencing Center for Infectious Disease"/>
            <person name="Wu L."/>
            <person name="Ma J."/>
        </authorList>
    </citation>
    <scope>NUCLEOTIDE SEQUENCE [LARGE SCALE GENOMIC DNA]</scope>
    <source>
        <strain evidence="4 5">JCM 16014</strain>
    </source>
</reference>
<dbReference type="Proteomes" id="UP001500751">
    <property type="component" value="Unassembled WGS sequence"/>
</dbReference>
<proteinExistence type="predicted"/>
<protein>
    <recommendedName>
        <fullName evidence="3">Protein-glutamine gamma-glutamyltransferase-like C-terminal domain-containing protein</fullName>
    </recommendedName>
</protein>
<feature type="transmembrane region" description="Helical" evidence="2">
    <location>
        <begin position="76"/>
        <end position="98"/>
    </location>
</feature>
<evidence type="ECO:0000313" key="5">
    <source>
        <dbReference type="Proteomes" id="UP001500751"/>
    </source>
</evidence>
<evidence type="ECO:0000259" key="3">
    <source>
        <dbReference type="Pfam" id="PF13559"/>
    </source>
</evidence>
<organism evidence="4 5">
    <name type="scientific">Catenulispora yoronensis</name>
    <dbReference type="NCBI Taxonomy" id="450799"/>
    <lineage>
        <taxon>Bacteria</taxon>
        <taxon>Bacillati</taxon>
        <taxon>Actinomycetota</taxon>
        <taxon>Actinomycetes</taxon>
        <taxon>Catenulisporales</taxon>
        <taxon>Catenulisporaceae</taxon>
        <taxon>Catenulispora</taxon>
    </lineage>
</organism>
<comment type="caution">
    <text evidence="4">The sequence shown here is derived from an EMBL/GenBank/DDBJ whole genome shotgun (WGS) entry which is preliminary data.</text>
</comment>
<accession>A0ABN2VCR0</accession>
<dbReference type="InterPro" id="IPR025403">
    <property type="entry name" value="TgpA-like_C"/>
</dbReference>
<feature type="transmembrane region" description="Helical" evidence="2">
    <location>
        <begin position="144"/>
        <end position="166"/>
    </location>
</feature>
<sequence>MTGNTRRWLPTAIVVVAVAGLGVASRRVGGLDSGPAAGAGKDLRPLVALGAAVALAAVAISFAKHRDNGFGPLHRAGTATALLLATTAVMTPVGLFFFGRVAGPPAAPTIADLTPATSTPSMSRKAGLDQHHVPPHKDSRWQDLIAQAVVLLIVAAVLALVGYFLFQLLRRLRMPQGPLLVMEFDELDEAALEQLAEAVAAGSRALAYQGDAREAVIACYAAMEDALSAEGNGRREADTPEDFLARITGRHLIPDGPARLLTDLFREARFSRHPIDEGKREQARTALTAIADHLRVRAAEAQEAAAARAAAEGKAAEGNAATSTAAASAPGGRG</sequence>
<evidence type="ECO:0000256" key="2">
    <source>
        <dbReference type="SAM" id="Phobius"/>
    </source>
</evidence>
<name>A0ABN2VCR0_9ACTN</name>
<keyword evidence="2" id="KW-0472">Membrane</keyword>
<dbReference type="RefSeq" id="WP_344671156.1">
    <property type="nucleotide sequence ID" value="NZ_BAAAQN010000075.1"/>
</dbReference>
<feature type="transmembrane region" description="Helical" evidence="2">
    <location>
        <begin position="45"/>
        <end position="64"/>
    </location>
</feature>
<dbReference type="Pfam" id="PF13559">
    <property type="entry name" value="DUF4129"/>
    <property type="match status" value="1"/>
</dbReference>
<keyword evidence="5" id="KW-1185">Reference proteome</keyword>
<gene>
    <name evidence="4" type="ORF">GCM10009839_82200</name>
</gene>
<keyword evidence="2" id="KW-1133">Transmembrane helix</keyword>
<feature type="transmembrane region" description="Helical" evidence="2">
    <location>
        <begin position="7"/>
        <end position="25"/>
    </location>
</feature>
<feature type="region of interest" description="Disordered" evidence="1">
    <location>
        <begin position="302"/>
        <end position="334"/>
    </location>
</feature>